<feature type="domain" description="VOC" evidence="2">
    <location>
        <begin position="8"/>
        <end position="124"/>
    </location>
</feature>
<dbReference type="RefSeq" id="WP_173224222.1">
    <property type="nucleotide sequence ID" value="NZ_CP048104.1"/>
</dbReference>
<proteinExistence type="predicted"/>
<dbReference type="SUPFAM" id="SSF54593">
    <property type="entry name" value="Glyoxalase/Bleomycin resistance protein/Dihydroxybiphenyl dioxygenase"/>
    <property type="match status" value="2"/>
</dbReference>
<dbReference type="PROSITE" id="PS00934">
    <property type="entry name" value="GLYOXALASE_I_1"/>
    <property type="match status" value="1"/>
</dbReference>
<dbReference type="Gene3D" id="3.10.180.10">
    <property type="entry name" value="2,3-Dihydroxybiphenyl 1,2-Dioxygenase, domain 1"/>
    <property type="match status" value="2"/>
</dbReference>
<dbReference type="PANTHER" id="PTHR43279:SF1">
    <property type="entry name" value="CATECHOL-2,3-DIOXYGENASE"/>
    <property type="match status" value="1"/>
</dbReference>
<gene>
    <name evidence="3" type="ORF">GXN76_14300</name>
</gene>
<reference evidence="3 4" key="1">
    <citation type="submission" date="2020-01" db="EMBL/GenBank/DDBJ databases">
        <authorList>
            <person name="Gulvik C.A."/>
            <person name="Batra D.G."/>
        </authorList>
    </citation>
    <scope>NUCLEOTIDE SEQUENCE [LARGE SCALE GENOMIC DNA]</scope>
    <source>
        <strain evidence="3 4">W9323</strain>
    </source>
</reference>
<organism evidence="3 4">
    <name type="scientific">Kroppenstedtia pulmonis</name>
    <dbReference type="NCBI Taxonomy" id="1380685"/>
    <lineage>
        <taxon>Bacteria</taxon>
        <taxon>Bacillati</taxon>
        <taxon>Bacillota</taxon>
        <taxon>Bacilli</taxon>
        <taxon>Bacillales</taxon>
        <taxon>Thermoactinomycetaceae</taxon>
        <taxon>Kroppenstedtia</taxon>
    </lineage>
</organism>
<feature type="domain" description="VOC" evidence="2">
    <location>
        <begin position="166"/>
        <end position="280"/>
    </location>
</feature>
<dbReference type="Pfam" id="PF00903">
    <property type="entry name" value="Glyoxalase"/>
    <property type="match status" value="2"/>
</dbReference>
<dbReference type="PROSITE" id="PS51819">
    <property type="entry name" value="VOC"/>
    <property type="match status" value="2"/>
</dbReference>
<sequence>MNQSIHNVIQSVHLIISDLNRSIHYYQEILGFQLLNREKNTALLTADGITPLLRLEEGTSPRPKPPGTTGLYHFAILVPKRPDLARCLRYLMDIGLPLGASDHHFSEALYLQDPDGNGIEIYTDRPRSQWQNEKGEWPAVSVPLDMKGLLAEAGKTAWNGFPPGTRIGHIHLHVADLQQAETFYCDGLGFEPTLRWRGALFVSVEGYHHHIGLNTWMGVGAPPPPRNSVGLHDFSVTLPTRQSVDQVVEGLSQMGAPVDLQHDRVFTKDPFGNQIQIRIR</sequence>
<evidence type="ECO:0000256" key="1">
    <source>
        <dbReference type="ARBA" id="ARBA00022723"/>
    </source>
</evidence>
<protein>
    <submittedName>
        <fullName evidence="3">VOC family protein</fullName>
    </submittedName>
</protein>
<dbReference type="KEGG" id="kpul:GXN76_14300"/>
<dbReference type="GO" id="GO:0004462">
    <property type="term" value="F:lactoylglutathione lyase activity"/>
    <property type="evidence" value="ECO:0007669"/>
    <property type="project" value="InterPro"/>
</dbReference>
<dbReference type="EMBL" id="CP048104">
    <property type="protein sequence ID" value="QKG85508.1"/>
    <property type="molecule type" value="Genomic_DNA"/>
</dbReference>
<evidence type="ECO:0000313" key="3">
    <source>
        <dbReference type="EMBL" id="QKG85508.1"/>
    </source>
</evidence>
<keyword evidence="4" id="KW-1185">Reference proteome</keyword>
<dbReference type="GO" id="GO:0046872">
    <property type="term" value="F:metal ion binding"/>
    <property type="evidence" value="ECO:0007669"/>
    <property type="project" value="UniProtKB-KW"/>
</dbReference>
<accession>A0A7D3XT15</accession>
<keyword evidence="1" id="KW-0479">Metal-binding</keyword>
<dbReference type="InterPro" id="IPR029068">
    <property type="entry name" value="Glyas_Bleomycin-R_OHBP_Dase"/>
</dbReference>
<evidence type="ECO:0000259" key="2">
    <source>
        <dbReference type="PROSITE" id="PS51819"/>
    </source>
</evidence>
<dbReference type="InterPro" id="IPR018146">
    <property type="entry name" value="Glyoxalase_1_CS"/>
</dbReference>
<dbReference type="InterPro" id="IPR004360">
    <property type="entry name" value="Glyas_Fos-R_dOase_dom"/>
</dbReference>
<name>A0A7D3XT15_9BACL</name>
<dbReference type="InterPro" id="IPR037523">
    <property type="entry name" value="VOC_core"/>
</dbReference>
<dbReference type="AlphaFoldDB" id="A0A7D3XT15"/>
<evidence type="ECO:0000313" key="4">
    <source>
        <dbReference type="Proteomes" id="UP000503088"/>
    </source>
</evidence>
<dbReference type="Proteomes" id="UP000503088">
    <property type="component" value="Chromosome"/>
</dbReference>
<dbReference type="PANTHER" id="PTHR43279">
    <property type="entry name" value="CATECHOL-2,3-DIOXYGENASE"/>
    <property type="match status" value="1"/>
</dbReference>